<accession>A0A381Q3P6</accession>
<feature type="non-terminal residue" evidence="2">
    <location>
        <position position="522"/>
    </location>
</feature>
<name>A0A381Q3P6_9ZZZZ</name>
<evidence type="ECO:0000259" key="1">
    <source>
        <dbReference type="Pfam" id="PF18962"/>
    </source>
</evidence>
<dbReference type="Pfam" id="PF18962">
    <property type="entry name" value="Por_Secre_tail"/>
    <property type="match status" value="1"/>
</dbReference>
<dbReference type="EMBL" id="UINC01001156">
    <property type="protein sequence ID" value="SUZ72727.1"/>
    <property type="molecule type" value="Genomic_DNA"/>
</dbReference>
<evidence type="ECO:0000313" key="2">
    <source>
        <dbReference type="EMBL" id="SUZ72727.1"/>
    </source>
</evidence>
<protein>
    <recommendedName>
        <fullName evidence="1">Secretion system C-terminal sorting domain-containing protein</fullName>
    </recommendedName>
</protein>
<dbReference type="Gene3D" id="2.60.120.260">
    <property type="entry name" value="Galactose-binding domain-like"/>
    <property type="match status" value="1"/>
</dbReference>
<dbReference type="AlphaFoldDB" id="A0A381Q3P6"/>
<proteinExistence type="predicted"/>
<dbReference type="InterPro" id="IPR026444">
    <property type="entry name" value="Secre_tail"/>
</dbReference>
<reference evidence="2" key="1">
    <citation type="submission" date="2018-05" db="EMBL/GenBank/DDBJ databases">
        <authorList>
            <person name="Lanie J.A."/>
            <person name="Ng W.-L."/>
            <person name="Kazmierczak K.M."/>
            <person name="Andrzejewski T.M."/>
            <person name="Davidsen T.M."/>
            <person name="Wayne K.J."/>
            <person name="Tettelin H."/>
            <person name="Glass J.I."/>
            <person name="Rusch D."/>
            <person name="Podicherti R."/>
            <person name="Tsui H.-C.T."/>
            <person name="Winkler M.E."/>
        </authorList>
    </citation>
    <scope>NUCLEOTIDE SEQUENCE</scope>
</reference>
<feature type="non-terminal residue" evidence="2">
    <location>
        <position position="1"/>
    </location>
</feature>
<dbReference type="NCBIfam" id="TIGR04183">
    <property type="entry name" value="Por_Secre_tail"/>
    <property type="match status" value="1"/>
</dbReference>
<feature type="domain" description="Secretion system C-terminal sorting" evidence="1">
    <location>
        <begin position="459"/>
        <end position="522"/>
    </location>
</feature>
<gene>
    <name evidence="2" type="ORF">METZ01_LOCUS25581</name>
</gene>
<sequence>VSVNNYSNNFSPSINVLILDGTDENGNSYNHINNFGKADSLCSDIINLDSYQINDKLYLSFYWNYNINGEFPDYEDSIKLEFYNKNNKWKTVWYKNGGSNNFPGNNFKYEIIQIKEEYLHDKFMFKFYNLGNTEGPFDSWALDYIYLNKNRNINDSTILDRAITYKPKNIFKKYNSIPIKHLSSSHQSLDSIKVEILNFDSQIQPINYSLIAKEITNNIYDTIENKNPLNPILNGFERRLINNKYLNIDKFNINEDSISIELKFFIESGDSIYTNQNLRLNDTSISYFNMSNYYSYDDNGAEYAAGLNQKNSELVLKYNLLKKDTLTHIQILFPQSTNKTYTSGIKLIVYKKLNNQKINLISNNMSLINYGKDFNVYKLETPIIVSDTIYIGYKQFENNLLSVGLDKNNNTSDEIYYYINNQWEQNNLIKGSLMIRPVFGDVENYLTNLNEDDNETINIYPNPSSGIFYINKTVKHIQIIDINGKIINNLKNSKEFNITNQKNGLYLVHIINKEKVIIKKII</sequence>
<organism evidence="2">
    <name type="scientific">marine metagenome</name>
    <dbReference type="NCBI Taxonomy" id="408172"/>
    <lineage>
        <taxon>unclassified sequences</taxon>
        <taxon>metagenomes</taxon>
        <taxon>ecological metagenomes</taxon>
    </lineage>
</organism>